<evidence type="ECO:0000313" key="1">
    <source>
        <dbReference type="EMBL" id="MCK8786749.1"/>
    </source>
</evidence>
<dbReference type="Proteomes" id="UP001139516">
    <property type="component" value="Unassembled WGS sequence"/>
</dbReference>
<name>A0A9X2BY95_9PROT</name>
<gene>
    <name evidence="1" type="ORF">M0638_20465</name>
</gene>
<protein>
    <submittedName>
        <fullName evidence="1">Uncharacterized protein</fullName>
    </submittedName>
</protein>
<accession>A0A9X2BY95</accession>
<dbReference type="RefSeq" id="WP_248668863.1">
    <property type="nucleotide sequence ID" value="NZ_JALPRX010000095.1"/>
</dbReference>
<evidence type="ECO:0000313" key="2">
    <source>
        <dbReference type="Proteomes" id="UP001139516"/>
    </source>
</evidence>
<reference evidence="1" key="1">
    <citation type="submission" date="2022-04" db="EMBL/GenBank/DDBJ databases">
        <title>Roseomonas acroporae sp. nov., isolated from coral Acropora digitifera.</title>
        <authorList>
            <person name="Sun H."/>
        </authorList>
    </citation>
    <scope>NUCLEOTIDE SEQUENCE</scope>
    <source>
        <strain evidence="1">NAR14</strain>
    </source>
</reference>
<dbReference type="EMBL" id="JALPRX010000095">
    <property type="protein sequence ID" value="MCK8786749.1"/>
    <property type="molecule type" value="Genomic_DNA"/>
</dbReference>
<proteinExistence type="predicted"/>
<comment type="caution">
    <text evidence="1">The sequence shown here is derived from an EMBL/GenBank/DDBJ whole genome shotgun (WGS) entry which is preliminary data.</text>
</comment>
<sequence>MNTCPGCIEMGSPAMLSAVIRQIDGSPHAFAIPLYRAALAGDLKLALLAPGGRVPARVLDHTRPPTVIVVSGDPASGGPAPAPEAFPQARRLLAWSAAVMLHASGGAARDYEAVADAARLVRRVLLIETATAQEAAWYDLVRGEEERRNAAGRHLPALIISAKVRGGVHPVAEGTR</sequence>
<keyword evidence="2" id="KW-1185">Reference proteome</keyword>
<organism evidence="1 2">
    <name type="scientific">Roseomonas acroporae</name>
    <dbReference type="NCBI Taxonomy" id="2937791"/>
    <lineage>
        <taxon>Bacteria</taxon>
        <taxon>Pseudomonadati</taxon>
        <taxon>Pseudomonadota</taxon>
        <taxon>Alphaproteobacteria</taxon>
        <taxon>Acetobacterales</taxon>
        <taxon>Roseomonadaceae</taxon>
        <taxon>Roseomonas</taxon>
    </lineage>
</organism>
<dbReference type="AlphaFoldDB" id="A0A9X2BY95"/>